<sequence>MSAFGMSGTNSHVIVSMPDTVSAPERGPECGEV</sequence>
<evidence type="ECO:0000256" key="1">
    <source>
        <dbReference type="SAM" id="MobiDB-lite"/>
    </source>
</evidence>
<dbReference type="Proteomes" id="UP000039021">
    <property type="component" value="Unassembled WGS sequence"/>
</dbReference>
<proteinExistence type="predicted"/>
<dbReference type="EMBL" id="CSBK01004667">
    <property type="protein sequence ID" value="CPC08727.1"/>
    <property type="molecule type" value="Genomic_DNA"/>
</dbReference>
<name>A0A916PAE8_MYCTX</name>
<dbReference type="AlphaFoldDB" id="A0A916PAE8"/>
<organism evidence="2 3">
    <name type="scientific">Mycobacterium tuberculosis</name>
    <dbReference type="NCBI Taxonomy" id="1773"/>
    <lineage>
        <taxon>Bacteria</taxon>
        <taxon>Bacillati</taxon>
        <taxon>Actinomycetota</taxon>
        <taxon>Actinomycetes</taxon>
        <taxon>Mycobacteriales</taxon>
        <taxon>Mycobacteriaceae</taxon>
        <taxon>Mycobacterium</taxon>
        <taxon>Mycobacterium tuberculosis complex</taxon>
    </lineage>
</organism>
<evidence type="ECO:0000313" key="2">
    <source>
        <dbReference type="EMBL" id="CPC08727.1"/>
    </source>
</evidence>
<evidence type="ECO:0000313" key="3">
    <source>
        <dbReference type="Proteomes" id="UP000039021"/>
    </source>
</evidence>
<feature type="region of interest" description="Disordered" evidence="1">
    <location>
        <begin position="1"/>
        <end position="33"/>
    </location>
</feature>
<gene>
    <name evidence="2" type="ORF">ERS007739_05556</name>
</gene>
<comment type="caution">
    <text evidence="2">The sequence shown here is derived from an EMBL/GenBank/DDBJ whole genome shotgun (WGS) entry which is preliminary data.</text>
</comment>
<protein>
    <submittedName>
        <fullName evidence="2">Polyketide synthase</fullName>
    </submittedName>
</protein>
<reference evidence="3" key="1">
    <citation type="submission" date="2015-03" db="EMBL/GenBank/DDBJ databases">
        <authorList>
            <consortium name="Pathogen Informatics"/>
        </authorList>
    </citation>
    <scope>NUCLEOTIDE SEQUENCE [LARGE SCALE GENOMIC DNA]</scope>
    <source>
        <strain evidence="3">N09902308</strain>
    </source>
</reference>
<accession>A0A916PAE8</accession>